<dbReference type="AlphaFoldDB" id="A0A8J3GB15"/>
<dbReference type="Proteomes" id="UP000598271">
    <property type="component" value="Unassembled WGS sequence"/>
</dbReference>
<evidence type="ECO:0008006" key="3">
    <source>
        <dbReference type="Google" id="ProtNLM"/>
    </source>
</evidence>
<comment type="caution">
    <text evidence="1">The sequence shown here is derived from an EMBL/GenBank/DDBJ whole genome shotgun (WGS) entry which is preliminary data.</text>
</comment>
<gene>
    <name evidence="1" type="ORF">GCM10007390_48640</name>
</gene>
<name>A0A8J3GB15_9BACT</name>
<proteinExistence type="predicted"/>
<evidence type="ECO:0000313" key="1">
    <source>
        <dbReference type="EMBL" id="GHB87058.1"/>
    </source>
</evidence>
<dbReference type="EMBL" id="BMXF01000007">
    <property type="protein sequence ID" value="GHB87058.1"/>
    <property type="molecule type" value="Genomic_DNA"/>
</dbReference>
<sequence length="394" mass="43699">MDVFKKPLPIAPDYKMRVFLLLLFFTPNALSCFSQSLPYSHSKLIRGIEIDWSTHQRHAVGSDNFALTWADDGHLYGPWGDGGGFGGTNSKHRVSLGVARIEGPADNYRGVNRYGHADNSESTATIKGKSWGIVSVAGVLYMWVHPDQPGGWGNWGEIAKEARLHRSDDKGASWQAADWAVTNADGLVGGNILQYGRDYADAGRPSALNNYVYHYFVKPNAIPDTAGRASELHKPGLIYLARVPKDQLMQRESYEFYAGERGGKALWTKDLNKKKAVFQDENGVGMTIGISYNPGLKRYLLTTEHEFGERGNFGLFEGPTPWGPWATVSYLSRGKGTEFGHERAAEVPPNTFYWTFPTKWMDASGRELTMTFTGAGRGKDNDSFNTVKVNLLTN</sequence>
<protein>
    <recommendedName>
        <fullName evidence="3">DUF4185 domain-containing protein</fullName>
    </recommendedName>
</protein>
<keyword evidence="2" id="KW-1185">Reference proteome</keyword>
<reference evidence="1 2" key="1">
    <citation type="journal article" date="2014" name="Int. J. Syst. Evol. Microbiol.">
        <title>Complete genome sequence of Corynebacterium casei LMG S-19264T (=DSM 44701T), isolated from a smear-ripened cheese.</title>
        <authorList>
            <consortium name="US DOE Joint Genome Institute (JGI-PGF)"/>
            <person name="Walter F."/>
            <person name="Albersmeier A."/>
            <person name="Kalinowski J."/>
            <person name="Ruckert C."/>
        </authorList>
    </citation>
    <scope>NUCLEOTIDE SEQUENCE [LARGE SCALE GENOMIC DNA]</scope>
    <source>
        <strain evidence="1 2">KCTC 12866</strain>
    </source>
</reference>
<evidence type="ECO:0000313" key="2">
    <source>
        <dbReference type="Proteomes" id="UP000598271"/>
    </source>
</evidence>
<organism evidence="1 2">
    <name type="scientific">Persicitalea jodogahamensis</name>
    <dbReference type="NCBI Taxonomy" id="402147"/>
    <lineage>
        <taxon>Bacteria</taxon>
        <taxon>Pseudomonadati</taxon>
        <taxon>Bacteroidota</taxon>
        <taxon>Cytophagia</taxon>
        <taxon>Cytophagales</taxon>
        <taxon>Spirosomataceae</taxon>
        <taxon>Persicitalea</taxon>
    </lineage>
</organism>
<accession>A0A8J3GB15</accession>